<feature type="domain" description="AAA+ ATPase" evidence="9">
    <location>
        <begin position="242"/>
        <end position="369"/>
    </location>
</feature>
<evidence type="ECO:0000259" key="9">
    <source>
        <dbReference type="SMART" id="SM00382"/>
    </source>
</evidence>
<sequence length="746" mass="85436">MILLPMPSDEYFTHPIDWHMRMPLTLEEHENSRRRKADEDSVANRLLQRICAARAKRIRAMREQMQISEDHRTDSDAVEKNQIMSTPPIDGSKWIGVNSDDNHQRFYIRYIWKSSAQKAPNTRSNEVRAEILNQQSKRIREEIEAVRENKIQMMTERQGRPSPPVFDLYHSADDSSLWVKKYSPRFYTDLLSDDGINRSLMSWIKLWDECVFKRKIVNLPNVGSVKERDVLTLETGKLRRPTYKIALLSGPAGLGKTTLTKVVAQQAGYATVELNASDSRNVQDFEKALEGSVHTSRTLDKQSRPNCLIFDEIDGAPVESIRYLIKAVSSTGKKAVRRPIICICNNLYTSSLRELRAVALNIQITPTSAERLIQRLTVIADAENVKINCLTLRRLVELCQCDVRLAINTLQLVSALAKKEDRYVTTDDIQKVIEREKIGSLSIFESLSTVLDFTHHFDKQNILNSLPERLRTVERVAVERGDDRFVSGLYESYVNVNLPLKSMRLGVEAFVYYDRVMLAINEKQNYVLLKYIAVFYMLLHAAVASHTRAKLKFPQQELAAMQRRRESQETLAVIQCALLGRHSSTALISDVLPLLVQIVQPSIKVMNEQLYNSRDLDQIENIINIMSDYHVTFTPAVVNSQPQYLFHPSVDVLTMFPISDSSSRNLLSNSTRQMIAHKMAVLHAAGQKPDENTDPRTNTSQIKEMITHSRVSKPVEMGRYRPLLYKYHTGSSTAVKRTIRMYQLLN</sequence>
<organism evidence="10 11">
    <name type="scientific">Parelaphostrongylus tenuis</name>
    <name type="common">Meningeal worm</name>
    <dbReference type="NCBI Taxonomy" id="148309"/>
    <lineage>
        <taxon>Eukaryota</taxon>
        <taxon>Metazoa</taxon>
        <taxon>Ecdysozoa</taxon>
        <taxon>Nematoda</taxon>
        <taxon>Chromadorea</taxon>
        <taxon>Rhabditida</taxon>
        <taxon>Rhabditina</taxon>
        <taxon>Rhabditomorpha</taxon>
        <taxon>Strongyloidea</taxon>
        <taxon>Metastrongylidae</taxon>
        <taxon>Parelaphostrongylus</taxon>
    </lineage>
</organism>
<evidence type="ECO:0000256" key="8">
    <source>
        <dbReference type="ARBA" id="ARBA00043975"/>
    </source>
</evidence>
<comment type="caution">
    <text evidence="10">The sequence shown here is derived from an EMBL/GenBank/DDBJ whole genome shotgun (WGS) entry which is preliminary data.</text>
</comment>
<dbReference type="AlphaFoldDB" id="A0AAD5QL74"/>
<comment type="similarity">
    <text evidence="8">Belongs to the activator 1 small subunits family. CTF18 subfamily.</text>
</comment>
<dbReference type="CDD" id="cd00009">
    <property type="entry name" value="AAA"/>
    <property type="match status" value="1"/>
</dbReference>
<dbReference type="CDD" id="cd18140">
    <property type="entry name" value="HLD_clamp_RFC"/>
    <property type="match status" value="1"/>
</dbReference>
<accession>A0AAD5QL74</accession>
<dbReference type="InterPro" id="IPR003593">
    <property type="entry name" value="AAA+_ATPase"/>
</dbReference>
<dbReference type="GO" id="GO:0005524">
    <property type="term" value="F:ATP binding"/>
    <property type="evidence" value="ECO:0007669"/>
    <property type="project" value="UniProtKB-KW"/>
</dbReference>
<dbReference type="InterPro" id="IPR027417">
    <property type="entry name" value="P-loop_NTPase"/>
</dbReference>
<evidence type="ECO:0000256" key="6">
    <source>
        <dbReference type="ARBA" id="ARBA00023242"/>
    </source>
</evidence>
<keyword evidence="7" id="KW-0131">Cell cycle</keyword>
<dbReference type="EMBL" id="JAHQIW010001551">
    <property type="protein sequence ID" value="KAJ1352870.1"/>
    <property type="molecule type" value="Genomic_DNA"/>
</dbReference>
<keyword evidence="2" id="KW-0235">DNA replication</keyword>
<evidence type="ECO:0000256" key="2">
    <source>
        <dbReference type="ARBA" id="ARBA00022705"/>
    </source>
</evidence>
<dbReference type="PANTHER" id="PTHR46765:SF1">
    <property type="entry name" value="P-LOOP CONTAINING NUCLEOSIDE TRIPHOSPHATE HYDROLASES SUPERFAMILY PROTEIN"/>
    <property type="match status" value="1"/>
</dbReference>
<keyword evidence="4" id="KW-0067">ATP-binding</keyword>
<dbReference type="Gene3D" id="3.40.50.300">
    <property type="entry name" value="P-loop containing nucleotide triphosphate hydrolases"/>
    <property type="match status" value="1"/>
</dbReference>
<keyword evidence="11" id="KW-1185">Reference proteome</keyword>
<protein>
    <recommendedName>
        <fullName evidence="9">AAA+ ATPase domain-containing protein</fullName>
    </recommendedName>
</protein>
<evidence type="ECO:0000256" key="4">
    <source>
        <dbReference type="ARBA" id="ARBA00022840"/>
    </source>
</evidence>
<dbReference type="GO" id="GO:0016887">
    <property type="term" value="F:ATP hydrolysis activity"/>
    <property type="evidence" value="ECO:0007669"/>
    <property type="project" value="InterPro"/>
</dbReference>
<evidence type="ECO:0000256" key="5">
    <source>
        <dbReference type="ARBA" id="ARBA00023125"/>
    </source>
</evidence>
<dbReference type="GO" id="GO:0005634">
    <property type="term" value="C:nucleus"/>
    <property type="evidence" value="ECO:0007669"/>
    <property type="project" value="UniProtKB-SubCell"/>
</dbReference>
<dbReference type="GO" id="GO:0003677">
    <property type="term" value="F:DNA binding"/>
    <property type="evidence" value="ECO:0007669"/>
    <property type="project" value="UniProtKB-KW"/>
</dbReference>
<comment type="subcellular location">
    <subcellularLocation>
        <location evidence="1">Nucleus</location>
    </subcellularLocation>
</comment>
<dbReference type="Gene3D" id="1.10.8.60">
    <property type="match status" value="1"/>
</dbReference>
<dbReference type="Proteomes" id="UP001196413">
    <property type="component" value="Unassembled WGS sequence"/>
</dbReference>
<evidence type="ECO:0000256" key="3">
    <source>
        <dbReference type="ARBA" id="ARBA00022741"/>
    </source>
</evidence>
<dbReference type="InterPro" id="IPR003959">
    <property type="entry name" value="ATPase_AAA_core"/>
</dbReference>
<dbReference type="InterPro" id="IPR047854">
    <property type="entry name" value="RFC_lid"/>
</dbReference>
<keyword evidence="3" id="KW-0547">Nucleotide-binding</keyword>
<evidence type="ECO:0000313" key="11">
    <source>
        <dbReference type="Proteomes" id="UP001196413"/>
    </source>
</evidence>
<proteinExistence type="inferred from homology"/>
<keyword evidence="5" id="KW-0238">DNA-binding</keyword>
<dbReference type="SUPFAM" id="SSF52540">
    <property type="entry name" value="P-loop containing nucleoside triphosphate hydrolases"/>
    <property type="match status" value="1"/>
</dbReference>
<name>A0AAD5QL74_PARTN</name>
<evidence type="ECO:0000256" key="7">
    <source>
        <dbReference type="ARBA" id="ARBA00023306"/>
    </source>
</evidence>
<evidence type="ECO:0000256" key="1">
    <source>
        <dbReference type="ARBA" id="ARBA00004123"/>
    </source>
</evidence>
<keyword evidence="6" id="KW-0539">Nucleus</keyword>
<dbReference type="InterPro" id="IPR053016">
    <property type="entry name" value="CTF18-RFC_complex"/>
</dbReference>
<reference evidence="10" key="1">
    <citation type="submission" date="2021-06" db="EMBL/GenBank/DDBJ databases">
        <title>Parelaphostrongylus tenuis whole genome reference sequence.</title>
        <authorList>
            <person name="Garwood T.J."/>
            <person name="Larsen P.A."/>
            <person name="Fountain-Jones N.M."/>
            <person name="Garbe J.R."/>
            <person name="Macchietto M.G."/>
            <person name="Kania S.A."/>
            <person name="Gerhold R.W."/>
            <person name="Richards J.E."/>
            <person name="Wolf T.M."/>
        </authorList>
    </citation>
    <scope>NUCLEOTIDE SEQUENCE</scope>
    <source>
        <strain evidence="10">MNPRO001-30</strain>
        <tissue evidence="10">Meninges</tissue>
    </source>
</reference>
<evidence type="ECO:0000313" key="10">
    <source>
        <dbReference type="EMBL" id="KAJ1352870.1"/>
    </source>
</evidence>
<dbReference type="PANTHER" id="PTHR46765">
    <property type="entry name" value="P-LOOP CONTAINING NUCLEOSIDE TRIPHOSPHATE HYDROLASES SUPERFAMILY PROTEIN"/>
    <property type="match status" value="1"/>
</dbReference>
<dbReference type="SMART" id="SM00382">
    <property type="entry name" value="AAA"/>
    <property type="match status" value="1"/>
</dbReference>
<gene>
    <name evidence="10" type="ORF">KIN20_009359</name>
</gene>
<dbReference type="GO" id="GO:0006260">
    <property type="term" value="P:DNA replication"/>
    <property type="evidence" value="ECO:0007669"/>
    <property type="project" value="UniProtKB-KW"/>
</dbReference>
<dbReference type="Pfam" id="PF00004">
    <property type="entry name" value="AAA"/>
    <property type="match status" value="1"/>
</dbReference>